<keyword evidence="1" id="KW-0175">Coiled coil</keyword>
<proteinExistence type="predicted"/>
<name>A0A6C0JR97_9ZZZZ</name>
<feature type="coiled-coil region" evidence="1">
    <location>
        <begin position="121"/>
        <end position="155"/>
    </location>
</feature>
<dbReference type="AlphaFoldDB" id="A0A6C0JR97"/>
<dbReference type="EMBL" id="MN740669">
    <property type="protein sequence ID" value="QHU06957.1"/>
    <property type="molecule type" value="Genomic_DNA"/>
</dbReference>
<evidence type="ECO:0000313" key="2">
    <source>
        <dbReference type="EMBL" id="QHU06957.1"/>
    </source>
</evidence>
<organism evidence="2">
    <name type="scientific">viral metagenome</name>
    <dbReference type="NCBI Taxonomy" id="1070528"/>
    <lineage>
        <taxon>unclassified sequences</taxon>
        <taxon>metagenomes</taxon>
        <taxon>organismal metagenomes</taxon>
    </lineage>
</organism>
<accession>A0A6C0JR97</accession>
<sequence length="180" mass="21136">MKTYLGHVYQPKEEIPTQLTDFKKSLDQYSSTMEDADVHIVYVGPGTELTPEYEWIKDNAKNVVVIVQSNKYRRFAPKDFTWQECISLKRDKDVSAMLQKLNATEWIGSVSREDKEKMREAKRIERDARKLIRTREKLEKNKRKMEKAAMKVMDLSDSEVVIPVPEGKNNLRIKLILSWD</sequence>
<evidence type="ECO:0000256" key="1">
    <source>
        <dbReference type="SAM" id="Coils"/>
    </source>
</evidence>
<protein>
    <submittedName>
        <fullName evidence="2">Uncharacterized protein</fullName>
    </submittedName>
</protein>
<reference evidence="2" key="1">
    <citation type="journal article" date="2020" name="Nature">
        <title>Giant virus diversity and host interactions through global metagenomics.</title>
        <authorList>
            <person name="Schulz F."/>
            <person name="Roux S."/>
            <person name="Paez-Espino D."/>
            <person name="Jungbluth S."/>
            <person name="Walsh D.A."/>
            <person name="Denef V.J."/>
            <person name="McMahon K.D."/>
            <person name="Konstantinidis K.T."/>
            <person name="Eloe-Fadrosh E.A."/>
            <person name="Kyrpides N.C."/>
            <person name="Woyke T."/>
        </authorList>
    </citation>
    <scope>NUCLEOTIDE SEQUENCE</scope>
    <source>
        <strain evidence="2">GVMAG-S-1038524-41</strain>
    </source>
</reference>